<dbReference type="Gene3D" id="3.10.580.10">
    <property type="entry name" value="CBS-domain"/>
    <property type="match status" value="1"/>
</dbReference>
<evidence type="ECO:0000256" key="4">
    <source>
        <dbReference type="ARBA" id="ARBA00022737"/>
    </source>
</evidence>
<dbReference type="Gene3D" id="3.30.465.10">
    <property type="match status" value="1"/>
</dbReference>
<proteinExistence type="predicted"/>
<dbReference type="EMBL" id="RCTY01000024">
    <property type="protein sequence ID" value="ROU06970.1"/>
    <property type="molecule type" value="Genomic_DNA"/>
</dbReference>
<dbReference type="PANTHER" id="PTHR43099:SF5">
    <property type="entry name" value="HLYC_CORC FAMILY TRANSPORTER"/>
    <property type="match status" value="1"/>
</dbReference>
<comment type="subcellular location">
    <subcellularLocation>
        <location evidence="1">Cell membrane</location>
        <topology evidence="1">Multi-pass membrane protein</topology>
    </subcellularLocation>
</comment>
<evidence type="ECO:0000256" key="7">
    <source>
        <dbReference type="ARBA" id="ARBA00023136"/>
    </source>
</evidence>
<evidence type="ECO:0000313" key="13">
    <source>
        <dbReference type="EMBL" id="ROU06970.1"/>
    </source>
</evidence>
<dbReference type="InterPro" id="IPR036318">
    <property type="entry name" value="FAD-bd_PCMH-like_sf"/>
</dbReference>
<dbReference type="InterPro" id="IPR005170">
    <property type="entry name" value="Transptr-assoc_dom"/>
</dbReference>
<feature type="domain" description="CBS" evidence="11">
    <location>
        <begin position="281"/>
        <end position="340"/>
    </location>
</feature>
<evidence type="ECO:0000256" key="3">
    <source>
        <dbReference type="ARBA" id="ARBA00022692"/>
    </source>
</evidence>
<gene>
    <name evidence="13" type="ORF">D9T17_10630</name>
</gene>
<dbReference type="GO" id="GO:0005886">
    <property type="term" value="C:plasma membrane"/>
    <property type="evidence" value="ECO:0007669"/>
    <property type="project" value="UniProtKB-SubCell"/>
</dbReference>
<keyword evidence="2" id="KW-1003">Cell membrane</keyword>
<evidence type="ECO:0000256" key="6">
    <source>
        <dbReference type="ARBA" id="ARBA00023122"/>
    </source>
</evidence>
<dbReference type="InterPro" id="IPR000644">
    <property type="entry name" value="CBS_dom"/>
</dbReference>
<evidence type="ECO:0000259" key="12">
    <source>
        <dbReference type="PROSITE" id="PS51846"/>
    </source>
</evidence>
<evidence type="ECO:0000256" key="2">
    <source>
        <dbReference type="ARBA" id="ARBA00022475"/>
    </source>
</evidence>
<keyword evidence="3 9" id="KW-0812">Transmembrane</keyword>
<dbReference type="Pfam" id="PF01595">
    <property type="entry name" value="CNNM"/>
    <property type="match status" value="1"/>
</dbReference>
<evidence type="ECO:0000259" key="11">
    <source>
        <dbReference type="PROSITE" id="PS51371"/>
    </source>
</evidence>
<keyword evidence="4" id="KW-0677">Repeat</keyword>
<dbReference type="RefSeq" id="WP_123647389.1">
    <property type="nucleotide sequence ID" value="NZ_RCTY01000024.1"/>
</dbReference>
<dbReference type="PROSITE" id="PS51846">
    <property type="entry name" value="CNNM"/>
    <property type="match status" value="1"/>
</dbReference>
<feature type="transmembrane region" description="Helical" evidence="10">
    <location>
        <begin position="6"/>
        <end position="25"/>
    </location>
</feature>
<feature type="transmembrane region" description="Helical" evidence="10">
    <location>
        <begin position="97"/>
        <end position="117"/>
    </location>
</feature>
<dbReference type="Pfam" id="PF03471">
    <property type="entry name" value="CorC_HlyC"/>
    <property type="match status" value="1"/>
</dbReference>
<name>A0A3N2RHJ9_LYSEN</name>
<comment type="caution">
    <text evidence="13">The sequence shown here is derived from an EMBL/GenBank/DDBJ whole genome shotgun (WGS) entry which is preliminary data.</text>
</comment>
<keyword evidence="6 8" id="KW-0129">CBS domain</keyword>
<dbReference type="CDD" id="cd04590">
    <property type="entry name" value="CBS_pair_CorC_HlyC_assoc"/>
    <property type="match status" value="1"/>
</dbReference>
<evidence type="ECO:0000313" key="14">
    <source>
        <dbReference type="Proteomes" id="UP000275910"/>
    </source>
</evidence>
<dbReference type="InterPro" id="IPR002550">
    <property type="entry name" value="CNNM"/>
</dbReference>
<dbReference type="SUPFAM" id="SSF56176">
    <property type="entry name" value="FAD-binding/transporter-associated domain-like"/>
    <property type="match status" value="1"/>
</dbReference>
<feature type="domain" description="CNNM transmembrane" evidence="12">
    <location>
        <begin position="1"/>
        <end position="198"/>
    </location>
</feature>
<evidence type="ECO:0000256" key="5">
    <source>
        <dbReference type="ARBA" id="ARBA00022989"/>
    </source>
</evidence>
<dbReference type="Pfam" id="PF00571">
    <property type="entry name" value="CBS"/>
    <property type="match status" value="2"/>
</dbReference>
<sequence length="443" mass="47977">MLELLIVVALIVLNAFFAMSEMALMTSRKLRLKQMAETSKGARTALALAEQPDNLLSTVQIGITLIGILTGLFGGESIGLIIAGWFDFLLPGDATRYAHTLGIGTAVVLIASAQVIFGELVPKRLALTNPERIASNVAIVLNGLATAAKPAVVVLGTINRFILRLLGIKDDARSEISEEEIRLLVSESHEQGVIDADERKMVNRVLSLGDRTADSLMTPRTRIAWLDAAASLEDNLAIMRESPFSRFPVYRGSDQDVLGVLEAKSLLAELVQGQVPDLFGQLKEALFVSESTHALKLLEIFREEQQSLALVVDEYGDVTGLITVNDLLGAVIGRVQNADSDDQPGPVVQREDGSYLVDGALPVEELREVVGGRLPNEDEHDFNTVAGMVIAHFGRIPHVGEHFAWTGWRIEVIDLDGPRIDKLLLQPQQAKPAESGDDDATSG</sequence>
<dbReference type="SMART" id="SM00116">
    <property type="entry name" value="CBS"/>
    <property type="match status" value="2"/>
</dbReference>
<dbReference type="FunFam" id="3.30.465.10:FF:000023">
    <property type="entry name" value="Magnesium and cobalt transporter"/>
    <property type="match status" value="1"/>
</dbReference>
<organism evidence="13 14">
    <name type="scientific">Lysobacter enzymogenes</name>
    <dbReference type="NCBI Taxonomy" id="69"/>
    <lineage>
        <taxon>Bacteria</taxon>
        <taxon>Pseudomonadati</taxon>
        <taxon>Pseudomonadota</taxon>
        <taxon>Gammaproteobacteria</taxon>
        <taxon>Lysobacterales</taxon>
        <taxon>Lysobacteraceae</taxon>
        <taxon>Lysobacter</taxon>
    </lineage>
</organism>
<evidence type="ECO:0000256" key="10">
    <source>
        <dbReference type="SAM" id="Phobius"/>
    </source>
</evidence>
<feature type="transmembrane region" description="Helical" evidence="10">
    <location>
        <begin position="61"/>
        <end position="85"/>
    </location>
</feature>
<dbReference type="AlphaFoldDB" id="A0A3N2RHJ9"/>
<dbReference type="PROSITE" id="PS51371">
    <property type="entry name" value="CBS"/>
    <property type="match status" value="2"/>
</dbReference>
<feature type="domain" description="CBS" evidence="11">
    <location>
        <begin position="217"/>
        <end position="278"/>
    </location>
</feature>
<dbReference type="InterPro" id="IPR044751">
    <property type="entry name" value="Ion_transp-like_CBS"/>
</dbReference>
<dbReference type="SUPFAM" id="SSF54631">
    <property type="entry name" value="CBS-domain pair"/>
    <property type="match status" value="1"/>
</dbReference>
<keyword evidence="7 9" id="KW-0472">Membrane</keyword>
<protein>
    <submittedName>
        <fullName evidence="13">HlyC/CorC family transporter</fullName>
    </submittedName>
</protein>
<dbReference type="InterPro" id="IPR016169">
    <property type="entry name" value="FAD-bd_PCMH_sub2"/>
</dbReference>
<dbReference type="PANTHER" id="PTHR43099">
    <property type="entry name" value="UPF0053 PROTEIN YRKA"/>
    <property type="match status" value="1"/>
</dbReference>
<reference evidence="13 14" key="1">
    <citation type="submission" date="2018-10" db="EMBL/GenBank/DDBJ databases">
        <title>The genome of Lysobacter enzymogenes OH11.</title>
        <authorList>
            <person name="Liu F."/>
            <person name="Zhao Y."/>
            <person name="Qian G."/>
            <person name="Chen Y."/>
            <person name="Xu H."/>
        </authorList>
    </citation>
    <scope>NUCLEOTIDE SEQUENCE [LARGE SCALE GENOMIC DNA]</scope>
    <source>
        <strain evidence="13 14">OH11</strain>
    </source>
</reference>
<evidence type="ECO:0000256" key="1">
    <source>
        <dbReference type="ARBA" id="ARBA00004651"/>
    </source>
</evidence>
<dbReference type="InterPro" id="IPR051676">
    <property type="entry name" value="UPF0053_domain"/>
</dbReference>
<dbReference type="Proteomes" id="UP000275910">
    <property type="component" value="Unassembled WGS sequence"/>
</dbReference>
<dbReference type="SMART" id="SM01091">
    <property type="entry name" value="CorC_HlyC"/>
    <property type="match status" value="1"/>
</dbReference>
<keyword evidence="5 9" id="KW-1133">Transmembrane helix</keyword>
<evidence type="ECO:0000256" key="9">
    <source>
        <dbReference type="PROSITE-ProRule" id="PRU01193"/>
    </source>
</evidence>
<dbReference type="InterPro" id="IPR046342">
    <property type="entry name" value="CBS_dom_sf"/>
</dbReference>
<dbReference type="GO" id="GO:0050660">
    <property type="term" value="F:flavin adenine dinucleotide binding"/>
    <property type="evidence" value="ECO:0007669"/>
    <property type="project" value="InterPro"/>
</dbReference>
<accession>A0A3N2RHJ9</accession>
<evidence type="ECO:0000256" key="8">
    <source>
        <dbReference type="PROSITE-ProRule" id="PRU00703"/>
    </source>
</evidence>